<evidence type="ECO:0000259" key="1">
    <source>
        <dbReference type="Pfam" id="PF00685"/>
    </source>
</evidence>
<dbReference type="EMBL" id="BARW01022008">
    <property type="protein sequence ID" value="GAI94535.1"/>
    <property type="molecule type" value="Genomic_DNA"/>
</dbReference>
<dbReference type="Gene3D" id="3.40.50.300">
    <property type="entry name" value="P-loop containing nucleotide triphosphate hydrolases"/>
    <property type="match status" value="1"/>
</dbReference>
<dbReference type="GO" id="GO:0008146">
    <property type="term" value="F:sulfotransferase activity"/>
    <property type="evidence" value="ECO:0007669"/>
    <property type="project" value="InterPro"/>
</dbReference>
<organism evidence="2">
    <name type="scientific">marine sediment metagenome</name>
    <dbReference type="NCBI Taxonomy" id="412755"/>
    <lineage>
        <taxon>unclassified sequences</taxon>
        <taxon>metagenomes</taxon>
        <taxon>ecological metagenomes</taxon>
    </lineage>
</organism>
<dbReference type="SUPFAM" id="SSF52540">
    <property type="entry name" value="P-loop containing nucleoside triphosphate hydrolases"/>
    <property type="match status" value="1"/>
</dbReference>
<feature type="non-terminal residue" evidence="2">
    <location>
        <position position="1"/>
    </location>
</feature>
<evidence type="ECO:0000313" key="2">
    <source>
        <dbReference type="EMBL" id="GAI94535.1"/>
    </source>
</evidence>
<reference evidence="2" key="1">
    <citation type="journal article" date="2014" name="Front. Microbiol.">
        <title>High frequency of phylogenetically diverse reductive dehalogenase-homologous genes in deep subseafloor sedimentary metagenomes.</title>
        <authorList>
            <person name="Kawai M."/>
            <person name="Futagami T."/>
            <person name="Toyoda A."/>
            <person name="Takaki Y."/>
            <person name="Nishi S."/>
            <person name="Hori S."/>
            <person name="Arai W."/>
            <person name="Tsubouchi T."/>
            <person name="Morono Y."/>
            <person name="Uchiyama I."/>
            <person name="Ito T."/>
            <person name="Fujiyama A."/>
            <person name="Inagaki F."/>
            <person name="Takami H."/>
        </authorList>
    </citation>
    <scope>NUCLEOTIDE SEQUENCE</scope>
    <source>
        <strain evidence="2">Expedition CK06-06</strain>
    </source>
</reference>
<dbReference type="AlphaFoldDB" id="X1U402"/>
<dbReference type="Pfam" id="PF00685">
    <property type="entry name" value="Sulfotransfer_1"/>
    <property type="match status" value="1"/>
</dbReference>
<dbReference type="InterPro" id="IPR000863">
    <property type="entry name" value="Sulfotransferase_dom"/>
</dbReference>
<protein>
    <recommendedName>
        <fullName evidence="1">Sulfotransferase domain-containing protein</fullName>
    </recommendedName>
</protein>
<accession>X1U402</accession>
<feature type="domain" description="Sulfotransferase" evidence="1">
    <location>
        <begin position="1"/>
        <end position="153"/>
    </location>
</feature>
<comment type="caution">
    <text evidence="2">The sequence shown here is derived from an EMBL/GenBank/DDBJ whole genome shotgun (WGS) entry which is preliminary data.</text>
</comment>
<sequence length="165" mass="19147">VYRDPRDVIVSHVFYATDMHKGHGMHSYYTEQLQTMEERINAAIRGVEEPGSKLTSIEAKYENYQGWLDEPNVFSMRFEDLILNRETALDQILDYLETRGYSPIVDRRQAVNILEESIAPRRSGTFRKGEPGNWQEHFTEANKAVFKEQTGDLLAILGYEKSANW</sequence>
<proteinExistence type="predicted"/>
<dbReference type="InterPro" id="IPR027417">
    <property type="entry name" value="P-loop_NTPase"/>
</dbReference>
<gene>
    <name evidence="2" type="ORF">S12H4_36855</name>
</gene>
<name>X1U402_9ZZZZ</name>